<sequence>MEMTTFIPYAVFAAVMLGIWAIVSAFSKSDSRVAERLEELKEGKKRRADGDSIKESGVSNAFKKAAPALSRVVQPKTDLEQNNLKVKLANAGFSSPNAPTLYLAIKVACLALGIFLGGGLGFLTMGLSTDAMLVLIGCGGLGLFLPGVFLTLLAYSRKQKIFLSLPDALDLLVVCVEAGLGLDAAMRRVAEELGDASPEICTEFNHCNKQLQLGRNRREVLHDLGIRTGVDDVKALAAILIQADKFGSSIAQALRVQSDSMRVKRSQLAEEKAAATAVKMIFPLVLFIFPGIFVVLVGPAAIMMIRELLTQ</sequence>
<dbReference type="EMBL" id="SIHI01000001">
    <property type="protein sequence ID" value="TWT58249.1"/>
    <property type="molecule type" value="Genomic_DNA"/>
</dbReference>
<dbReference type="Proteomes" id="UP000317243">
    <property type="component" value="Unassembled WGS sequence"/>
</dbReference>
<feature type="transmembrane region" description="Helical" evidence="6">
    <location>
        <begin position="6"/>
        <end position="26"/>
    </location>
</feature>
<dbReference type="PANTHER" id="PTHR35007:SF2">
    <property type="entry name" value="PILUS ASSEMBLE PROTEIN"/>
    <property type="match status" value="1"/>
</dbReference>
<evidence type="ECO:0000256" key="6">
    <source>
        <dbReference type="SAM" id="Phobius"/>
    </source>
</evidence>
<comment type="caution">
    <text evidence="8">The sequence shown here is derived from an EMBL/GenBank/DDBJ whole genome shotgun (WGS) entry which is preliminary data.</text>
</comment>
<dbReference type="RefSeq" id="WP_146508502.1">
    <property type="nucleotide sequence ID" value="NZ_SIHI01000001.1"/>
</dbReference>
<evidence type="ECO:0000256" key="4">
    <source>
        <dbReference type="ARBA" id="ARBA00022989"/>
    </source>
</evidence>
<dbReference type="AlphaFoldDB" id="A0A5C5X6H3"/>
<name>A0A5C5X6H3_9PLAN</name>
<feature type="transmembrane region" description="Helical" evidence="6">
    <location>
        <begin position="103"/>
        <end position="125"/>
    </location>
</feature>
<protein>
    <submittedName>
        <fullName evidence="8">Bacterial type II secretion system protein F domain protein</fullName>
    </submittedName>
</protein>
<feature type="transmembrane region" description="Helical" evidence="6">
    <location>
        <begin position="131"/>
        <end position="155"/>
    </location>
</feature>
<evidence type="ECO:0000256" key="1">
    <source>
        <dbReference type="ARBA" id="ARBA00004651"/>
    </source>
</evidence>
<evidence type="ECO:0000259" key="7">
    <source>
        <dbReference type="Pfam" id="PF00482"/>
    </source>
</evidence>
<organism evidence="8 9">
    <name type="scientific">Thalassoglobus neptunius</name>
    <dbReference type="NCBI Taxonomy" id="1938619"/>
    <lineage>
        <taxon>Bacteria</taxon>
        <taxon>Pseudomonadati</taxon>
        <taxon>Planctomycetota</taxon>
        <taxon>Planctomycetia</taxon>
        <taxon>Planctomycetales</taxon>
        <taxon>Planctomycetaceae</taxon>
        <taxon>Thalassoglobus</taxon>
    </lineage>
</organism>
<gene>
    <name evidence="8" type="ORF">KOR42_16200</name>
</gene>
<evidence type="ECO:0000313" key="8">
    <source>
        <dbReference type="EMBL" id="TWT58249.1"/>
    </source>
</evidence>
<dbReference type="OrthoDB" id="9810662at2"/>
<evidence type="ECO:0000256" key="2">
    <source>
        <dbReference type="ARBA" id="ARBA00022475"/>
    </source>
</evidence>
<dbReference type="InterPro" id="IPR018076">
    <property type="entry name" value="T2SS_GspF_dom"/>
</dbReference>
<dbReference type="GO" id="GO:0005886">
    <property type="term" value="C:plasma membrane"/>
    <property type="evidence" value="ECO:0007669"/>
    <property type="project" value="UniProtKB-SubCell"/>
</dbReference>
<comment type="subcellular location">
    <subcellularLocation>
        <location evidence="1">Cell membrane</location>
        <topology evidence="1">Multi-pass membrane protein</topology>
    </subcellularLocation>
</comment>
<keyword evidence="4 6" id="KW-1133">Transmembrane helix</keyword>
<accession>A0A5C5X6H3</accession>
<proteinExistence type="predicted"/>
<keyword evidence="9" id="KW-1185">Reference proteome</keyword>
<reference evidence="8 9" key="1">
    <citation type="submission" date="2019-02" db="EMBL/GenBank/DDBJ databases">
        <title>Deep-cultivation of Planctomycetes and their phenomic and genomic characterization uncovers novel biology.</title>
        <authorList>
            <person name="Wiegand S."/>
            <person name="Jogler M."/>
            <person name="Boedeker C."/>
            <person name="Pinto D."/>
            <person name="Vollmers J."/>
            <person name="Rivas-Marin E."/>
            <person name="Kohn T."/>
            <person name="Peeters S.H."/>
            <person name="Heuer A."/>
            <person name="Rast P."/>
            <person name="Oberbeckmann S."/>
            <person name="Bunk B."/>
            <person name="Jeske O."/>
            <person name="Meyerdierks A."/>
            <person name="Storesund J.E."/>
            <person name="Kallscheuer N."/>
            <person name="Luecker S."/>
            <person name="Lage O.M."/>
            <person name="Pohl T."/>
            <person name="Merkel B.J."/>
            <person name="Hornburger P."/>
            <person name="Mueller R.-W."/>
            <person name="Bruemmer F."/>
            <person name="Labrenz M."/>
            <person name="Spormann A.M."/>
            <person name="Op Den Camp H."/>
            <person name="Overmann J."/>
            <person name="Amann R."/>
            <person name="Jetten M.S.M."/>
            <person name="Mascher T."/>
            <person name="Medema M.H."/>
            <person name="Devos D.P."/>
            <person name="Kaster A.-K."/>
            <person name="Ovreas L."/>
            <person name="Rohde M."/>
            <person name="Galperin M.Y."/>
            <person name="Jogler C."/>
        </authorList>
    </citation>
    <scope>NUCLEOTIDE SEQUENCE [LARGE SCALE GENOMIC DNA]</scope>
    <source>
        <strain evidence="8 9">KOR42</strain>
    </source>
</reference>
<feature type="domain" description="Type II secretion system protein GspF" evidence="7">
    <location>
        <begin position="169"/>
        <end position="297"/>
    </location>
</feature>
<feature type="transmembrane region" description="Helical" evidence="6">
    <location>
        <begin position="281"/>
        <end position="305"/>
    </location>
</feature>
<dbReference type="PANTHER" id="PTHR35007">
    <property type="entry name" value="INTEGRAL MEMBRANE PROTEIN-RELATED"/>
    <property type="match status" value="1"/>
</dbReference>
<evidence type="ECO:0000256" key="3">
    <source>
        <dbReference type="ARBA" id="ARBA00022692"/>
    </source>
</evidence>
<dbReference type="Pfam" id="PF00482">
    <property type="entry name" value="T2SSF"/>
    <property type="match status" value="1"/>
</dbReference>
<evidence type="ECO:0000256" key="5">
    <source>
        <dbReference type="ARBA" id="ARBA00023136"/>
    </source>
</evidence>
<keyword evidence="5 6" id="KW-0472">Membrane</keyword>
<keyword evidence="3 6" id="KW-0812">Transmembrane</keyword>
<evidence type="ECO:0000313" key="9">
    <source>
        <dbReference type="Proteomes" id="UP000317243"/>
    </source>
</evidence>
<keyword evidence="2" id="KW-1003">Cell membrane</keyword>